<dbReference type="EMBL" id="PIPO01000005">
    <property type="protein sequence ID" value="RUO31133.1"/>
    <property type="molecule type" value="Genomic_DNA"/>
</dbReference>
<keyword evidence="3" id="KW-1185">Reference proteome</keyword>
<evidence type="ECO:0000313" key="2">
    <source>
        <dbReference type="EMBL" id="RUO31133.1"/>
    </source>
</evidence>
<evidence type="ECO:0000256" key="1">
    <source>
        <dbReference type="SAM" id="Phobius"/>
    </source>
</evidence>
<evidence type="ECO:0000313" key="3">
    <source>
        <dbReference type="Proteomes" id="UP000287823"/>
    </source>
</evidence>
<dbReference type="RefSeq" id="WP_126799512.1">
    <property type="nucleotide sequence ID" value="NZ_PIPO01000005.1"/>
</dbReference>
<dbReference type="AlphaFoldDB" id="A0A432WE09"/>
<keyword evidence="1" id="KW-0472">Membrane</keyword>
<proteinExistence type="predicted"/>
<comment type="caution">
    <text evidence="2">The sequence shown here is derived from an EMBL/GenBank/DDBJ whole genome shotgun (WGS) entry which is preliminary data.</text>
</comment>
<keyword evidence="1" id="KW-0812">Transmembrane</keyword>
<protein>
    <submittedName>
        <fullName evidence="2">Uncharacterized protein</fullName>
    </submittedName>
</protein>
<sequence>MTKNRYTWKAFWIRNLKTYGPVIPATIVLWDIVEYGRIVHEYFGWAFEGYGPPQQRWYRILASGFFLALLFATFIDAISTWHYLKNPDEIPKGDDEDN</sequence>
<accession>A0A432WE09</accession>
<keyword evidence="1" id="KW-1133">Transmembrane helix</keyword>
<organism evidence="2 3">
    <name type="scientific">Aliidiomarina soli</name>
    <dbReference type="NCBI Taxonomy" id="1928574"/>
    <lineage>
        <taxon>Bacteria</taxon>
        <taxon>Pseudomonadati</taxon>
        <taxon>Pseudomonadota</taxon>
        <taxon>Gammaproteobacteria</taxon>
        <taxon>Alteromonadales</taxon>
        <taxon>Idiomarinaceae</taxon>
        <taxon>Aliidiomarina</taxon>
    </lineage>
</organism>
<feature type="transmembrane region" description="Helical" evidence="1">
    <location>
        <begin position="60"/>
        <end position="84"/>
    </location>
</feature>
<name>A0A432WE09_9GAMM</name>
<reference evidence="2 3" key="1">
    <citation type="journal article" date="2011" name="Front. Microbiol.">
        <title>Genomic signatures of strain selection and enhancement in Bacillus atrophaeus var. globigii, a historical biowarfare simulant.</title>
        <authorList>
            <person name="Gibbons H.S."/>
            <person name="Broomall S.M."/>
            <person name="McNew L.A."/>
            <person name="Daligault H."/>
            <person name="Chapman C."/>
            <person name="Bruce D."/>
            <person name="Karavis M."/>
            <person name="Krepps M."/>
            <person name="McGregor P.A."/>
            <person name="Hong C."/>
            <person name="Park K.H."/>
            <person name="Akmal A."/>
            <person name="Feldman A."/>
            <person name="Lin J.S."/>
            <person name="Chang W.E."/>
            <person name="Higgs B.W."/>
            <person name="Demirev P."/>
            <person name="Lindquist J."/>
            <person name="Liem A."/>
            <person name="Fochler E."/>
            <person name="Read T.D."/>
            <person name="Tapia R."/>
            <person name="Johnson S."/>
            <person name="Bishop-Lilly K.A."/>
            <person name="Detter C."/>
            <person name="Han C."/>
            <person name="Sozhamannan S."/>
            <person name="Rosenzweig C.N."/>
            <person name="Skowronski E.W."/>
        </authorList>
    </citation>
    <scope>NUCLEOTIDE SEQUENCE [LARGE SCALE GENOMIC DNA]</scope>
    <source>
        <strain evidence="2 3">Y4G10-17</strain>
    </source>
</reference>
<dbReference type="Proteomes" id="UP000287823">
    <property type="component" value="Unassembled WGS sequence"/>
</dbReference>
<gene>
    <name evidence="2" type="ORF">CWE14_11600</name>
</gene>